<keyword evidence="1" id="KW-0732">Signal</keyword>
<feature type="signal peptide" evidence="1">
    <location>
        <begin position="1"/>
        <end position="30"/>
    </location>
</feature>
<accession>A0A2M4DDU9</accession>
<evidence type="ECO:0000256" key="1">
    <source>
        <dbReference type="SAM" id="SignalP"/>
    </source>
</evidence>
<organism evidence="2">
    <name type="scientific">Anopheles darlingi</name>
    <name type="common">Mosquito</name>
    <dbReference type="NCBI Taxonomy" id="43151"/>
    <lineage>
        <taxon>Eukaryota</taxon>
        <taxon>Metazoa</taxon>
        <taxon>Ecdysozoa</taxon>
        <taxon>Arthropoda</taxon>
        <taxon>Hexapoda</taxon>
        <taxon>Insecta</taxon>
        <taxon>Pterygota</taxon>
        <taxon>Neoptera</taxon>
        <taxon>Endopterygota</taxon>
        <taxon>Diptera</taxon>
        <taxon>Nematocera</taxon>
        <taxon>Culicoidea</taxon>
        <taxon>Culicidae</taxon>
        <taxon>Anophelinae</taxon>
        <taxon>Anopheles</taxon>
    </lineage>
</organism>
<name>A0A2M4DDU9_ANODA</name>
<protein>
    <submittedName>
        <fullName evidence="2">Putative secreted protein</fullName>
    </submittedName>
</protein>
<dbReference type="AlphaFoldDB" id="A0A2M4DDU9"/>
<proteinExistence type="predicted"/>
<sequence>MHSVGRYRPNLLSATSPNVLLLFFRQLSSACFMDVDQNLECHRSHFGSTGKWLGYNPSSRIDQLYQLFQLSDQRQGTVQQM</sequence>
<dbReference type="EMBL" id="GGFL01011606">
    <property type="protein sequence ID" value="MBW75784.1"/>
    <property type="molecule type" value="Transcribed_RNA"/>
</dbReference>
<reference evidence="2" key="1">
    <citation type="submission" date="2018-01" db="EMBL/GenBank/DDBJ databases">
        <title>An insight into the sialome of Amazonian anophelines.</title>
        <authorList>
            <person name="Ribeiro J.M."/>
            <person name="Scarpassa V."/>
            <person name="Calvo E."/>
        </authorList>
    </citation>
    <scope>NUCLEOTIDE SEQUENCE</scope>
</reference>
<evidence type="ECO:0000313" key="2">
    <source>
        <dbReference type="EMBL" id="MBW75784.1"/>
    </source>
</evidence>
<feature type="chain" id="PRO_5014766491" evidence="1">
    <location>
        <begin position="31"/>
        <end position="81"/>
    </location>
</feature>